<dbReference type="Proteomes" id="UP001187682">
    <property type="component" value="Unassembled WGS sequence"/>
</dbReference>
<evidence type="ECO:0008006" key="4">
    <source>
        <dbReference type="Google" id="ProtNLM"/>
    </source>
</evidence>
<feature type="compositionally biased region" description="Polar residues" evidence="1">
    <location>
        <begin position="1"/>
        <end position="30"/>
    </location>
</feature>
<reference evidence="2" key="1">
    <citation type="submission" date="2018-03" db="EMBL/GenBank/DDBJ databases">
        <authorList>
            <person name="Guldener U."/>
        </authorList>
    </citation>
    <scope>NUCLEOTIDE SEQUENCE</scope>
</reference>
<comment type="caution">
    <text evidence="2">The sequence shown here is derived from an EMBL/GenBank/DDBJ whole genome shotgun (WGS) entry which is preliminary data.</text>
</comment>
<dbReference type="AlphaFoldDB" id="A0AAE8SWM6"/>
<evidence type="ECO:0000313" key="3">
    <source>
        <dbReference type="Proteomes" id="UP001187682"/>
    </source>
</evidence>
<keyword evidence="3" id="KW-1185">Reference proteome</keyword>
<protein>
    <recommendedName>
        <fullName evidence="4">Bacteriocin-protection protein</fullName>
    </recommendedName>
</protein>
<organism evidence="2 3">
    <name type="scientific">Cephalotrichum gorgonifer</name>
    <dbReference type="NCBI Taxonomy" id="2041049"/>
    <lineage>
        <taxon>Eukaryota</taxon>
        <taxon>Fungi</taxon>
        <taxon>Dikarya</taxon>
        <taxon>Ascomycota</taxon>
        <taxon>Pezizomycotina</taxon>
        <taxon>Sordariomycetes</taxon>
        <taxon>Hypocreomycetidae</taxon>
        <taxon>Microascales</taxon>
        <taxon>Microascaceae</taxon>
        <taxon>Cephalotrichum</taxon>
    </lineage>
</organism>
<sequence>MPRITRSSSKIATTIKHTSPSVSPAVTQTQPVPPGAAKAQTSSESRETIYFKDSTAWESWLDKNHAIQDLGIWMKIGKKAAGIPSVLYDEAVNIALCYGWIDGQRKSHDEEYFLQGFTPRRKGSIWSKRNVDKVAALVKAGNMRPAGQAEVDAAKADGRWEQAYSGPSMMDVPQDFQTALNKNRKAKQFFETLGKSQRYPFLFRISTAKKAETRNSRIRQFVDLLAQERTLS</sequence>
<evidence type="ECO:0000256" key="1">
    <source>
        <dbReference type="SAM" id="MobiDB-lite"/>
    </source>
</evidence>
<gene>
    <name evidence="2" type="ORF">DNG_05849</name>
</gene>
<evidence type="ECO:0000313" key="2">
    <source>
        <dbReference type="EMBL" id="SPO03167.1"/>
    </source>
</evidence>
<dbReference type="Pfam" id="PF13376">
    <property type="entry name" value="OmdA"/>
    <property type="match status" value="1"/>
</dbReference>
<accession>A0AAE8SWM6</accession>
<name>A0AAE8SWM6_9PEZI</name>
<feature type="region of interest" description="Disordered" evidence="1">
    <location>
        <begin position="1"/>
        <end position="44"/>
    </location>
</feature>
<dbReference type="EMBL" id="ONZQ02000007">
    <property type="protein sequence ID" value="SPO03167.1"/>
    <property type="molecule type" value="Genomic_DNA"/>
</dbReference>
<proteinExistence type="predicted"/>